<dbReference type="GO" id="GO:0005634">
    <property type="term" value="C:nucleus"/>
    <property type="evidence" value="ECO:0007669"/>
    <property type="project" value="TreeGrafter"/>
</dbReference>
<evidence type="ECO:0000313" key="5">
    <source>
        <dbReference type="Proteomes" id="UP000660729"/>
    </source>
</evidence>
<dbReference type="SUPFAM" id="SSF57667">
    <property type="entry name" value="beta-beta-alpha zinc fingers"/>
    <property type="match status" value="1"/>
</dbReference>
<proteinExistence type="predicted"/>
<dbReference type="EMBL" id="JABCIY010000160">
    <property type="protein sequence ID" value="KAF7191163.1"/>
    <property type="molecule type" value="Genomic_DNA"/>
</dbReference>
<dbReference type="Proteomes" id="UP000660729">
    <property type="component" value="Unassembled WGS sequence"/>
</dbReference>
<feature type="region of interest" description="Disordered" evidence="2">
    <location>
        <begin position="909"/>
        <end position="939"/>
    </location>
</feature>
<dbReference type="InterPro" id="IPR036236">
    <property type="entry name" value="Znf_C2H2_sf"/>
</dbReference>
<protein>
    <submittedName>
        <fullName evidence="4">Transcriptional regulator CRZ1</fullName>
    </submittedName>
</protein>
<feature type="region of interest" description="Disordered" evidence="2">
    <location>
        <begin position="129"/>
        <end position="170"/>
    </location>
</feature>
<comment type="caution">
    <text evidence="4">The sequence shown here is derived from an EMBL/GenBank/DDBJ whole genome shotgun (WGS) entry which is preliminary data.</text>
</comment>
<feature type="region of interest" description="Disordered" evidence="2">
    <location>
        <begin position="551"/>
        <end position="584"/>
    </location>
</feature>
<keyword evidence="5" id="KW-1185">Reference proteome</keyword>
<gene>
    <name evidence="4" type="ORF">HII31_07523</name>
</gene>
<dbReference type="AlphaFoldDB" id="A0A8H6RHE2"/>
<dbReference type="OrthoDB" id="6077919at2759"/>
<dbReference type="InterPro" id="IPR013087">
    <property type="entry name" value="Znf_C2H2_type"/>
</dbReference>
<feature type="region of interest" description="Disordered" evidence="2">
    <location>
        <begin position="1"/>
        <end position="28"/>
    </location>
</feature>
<dbReference type="PROSITE" id="PS50157">
    <property type="entry name" value="ZINC_FINGER_C2H2_2"/>
    <property type="match status" value="2"/>
</dbReference>
<keyword evidence="1" id="KW-0479">Metal-binding</keyword>
<dbReference type="GO" id="GO:0008270">
    <property type="term" value="F:zinc ion binding"/>
    <property type="evidence" value="ECO:0007669"/>
    <property type="project" value="UniProtKB-KW"/>
</dbReference>
<feature type="compositionally biased region" description="Polar residues" evidence="2">
    <location>
        <begin position="418"/>
        <end position="435"/>
    </location>
</feature>
<dbReference type="PANTHER" id="PTHR46179:SF19">
    <property type="entry name" value="C2H2 FINGER DOMAIN TRANSCRIPTION FACTOR (EUROFUNG)-RELATED"/>
    <property type="match status" value="1"/>
</dbReference>
<sequence length="939" mass="104257">MITRSPQRSVSAPGTGRRRPISMRADENVQVANDASDARENALTHAKLYRCDVPGCSRTSGFASLNDRERHVRSVHGQLSTVNPPIGYVCAACVQDGVQDPKFWPRRDNFKAHIRRLHTKDWTEDHLLEISKAPRPEEAPSGTGCLSRRRSMSEISANSVGSRTPSRRRAHTGYVSDQENNDFYFTKNFDYVPRINSSVNPNLHLFRTMPQASTAANAVISDAKVISGAEFHAPEVPQEGYKCDVCGKVKHRDCDLKKHMKRHTRPYGCTFPNCFRKFGSRNDWKRHESGQHFLEEQWKCGFPVQDGSTICNRRPWFSKAQMLRHLRGPEHHISNRADLERICDESHLGPEGRVHFWCGFCKRLIVQPEYTPNAWENRFKHIADHFEVDKWNIDDWMSEQDGPDADGESDVETHTDGDNSFANSLQGQSDATSTQNKREALDGQTQADDCTPGTLYKTNDDLLSQDEQPVHAKAGFERQRLLQKVENLTSRLVSQESGFPSVTALEGKDDTIDLAHSDSPGCPSEEAVKPASATIAVPMLERLIRRVETMLHTTEPISPRSSTTQSRKSPDAWPAHLTGGSISGTTEWLGEENWQLTANSSNSSARQGGKRAANSSPERDVDRAKAAQTKRARRDQKQATASGKQFPCLFYIGDPATFATDIQRYGHMSQLLSVFKPVEHVRYRQAGIPSDGPCQCIETVFDLWMALYRIAFPGQGDPDVDFYGSSSEQETADQVTMNDGDDHLPLTADNDPVSQLAIDPDHVLPSTEPTFDGPDIPFPDLDNLDASFLDSGADGAACSDVTVPSALLNTFLQKVAVLEQRHSQPTQREGLLEGILGMVWQSLCKTGSPDCHPDAPLFKTVSAAVPGVTSVAPRVDLTTQTWAGSQSRSAQHGFDDYFSTMDVNTIWPELLRPGTGADPSSKLPQPSDSGYGSRRWDET</sequence>
<evidence type="ECO:0000256" key="2">
    <source>
        <dbReference type="SAM" id="MobiDB-lite"/>
    </source>
</evidence>
<evidence type="ECO:0000256" key="1">
    <source>
        <dbReference type="PROSITE-ProRule" id="PRU00042"/>
    </source>
</evidence>
<feature type="compositionally biased region" description="Basic and acidic residues" evidence="2">
    <location>
        <begin position="129"/>
        <end position="138"/>
    </location>
</feature>
<feature type="domain" description="C2H2-type" evidence="3">
    <location>
        <begin position="241"/>
        <end position="268"/>
    </location>
</feature>
<dbReference type="PANTHER" id="PTHR46179">
    <property type="entry name" value="ZINC FINGER PROTEIN"/>
    <property type="match status" value="1"/>
</dbReference>
<dbReference type="SMART" id="SM00355">
    <property type="entry name" value="ZnF_C2H2"/>
    <property type="match status" value="4"/>
</dbReference>
<feature type="compositionally biased region" description="Polar residues" evidence="2">
    <location>
        <begin position="1"/>
        <end position="12"/>
    </location>
</feature>
<evidence type="ECO:0000259" key="3">
    <source>
        <dbReference type="PROSITE" id="PS50157"/>
    </source>
</evidence>
<feature type="region of interest" description="Disordered" evidence="2">
    <location>
        <begin position="396"/>
        <end position="454"/>
    </location>
</feature>
<keyword evidence="1" id="KW-0862">Zinc</keyword>
<accession>A0A8H6RHE2</accession>
<feature type="compositionally biased region" description="Acidic residues" evidence="2">
    <location>
        <begin position="396"/>
        <end position="410"/>
    </location>
</feature>
<dbReference type="GO" id="GO:0006357">
    <property type="term" value="P:regulation of transcription by RNA polymerase II"/>
    <property type="evidence" value="ECO:0007669"/>
    <property type="project" value="TreeGrafter"/>
</dbReference>
<evidence type="ECO:0000313" key="4">
    <source>
        <dbReference type="EMBL" id="KAF7191163.1"/>
    </source>
</evidence>
<reference evidence="4" key="1">
    <citation type="submission" date="2020-04" db="EMBL/GenBank/DDBJ databases">
        <title>Draft genome resource of the tomato pathogen Pseudocercospora fuligena.</title>
        <authorList>
            <person name="Zaccaron A."/>
        </authorList>
    </citation>
    <scope>NUCLEOTIDE SEQUENCE</scope>
    <source>
        <strain evidence="4">PF001</strain>
    </source>
</reference>
<feature type="non-terminal residue" evidence="4">
    <location>
        <position position="939"/>
    </location>
</feature>
<name>A0A8H6RHE2_9PEZI</name>
<feature type="domain" description="C2H2-type" evidence="3">
    <location>
        <begin position="267"/>
        <end position="297"/>
    </location>
</feature>
<dbReference type="Gene3D" id="3.30.160.60">
    <property type="entry name" value="Classic Zinc Finger"/>
    <property type="match status" value="1"/>
</dbReference>
<dbReference type="InterPro" id="IPR051061">
    <property type="entry name" value="Zinc_finger_trans_reg"/>
</dbReference>
<keyword evidence="1" id="KW-0863">Zinc-finger</keyword>
<organism evidence="4 5">
    <name type="scientific">Pseudocercospora fuligena</name>
    <dbReference type="NCBI Taxonomy" id="685502"/>
    <lineage>
        <taxon>Eukaryota</taxon>
        <taxon>Fungi</taxon>
        <taxon>Dikarya</taxon>
        <taxon>Ascomycota</taxon>
        <taxon>Pezizomycotina</taxon>
        <taxon>Dothideomycetes</taxon>
        <taxon>Dothideomycetidae</taxon>
        <taxon>Mycosphaerellales</taxon>
        <taxon>Mycosphaerellaceae</taxon>
        <taxon>Pseudocercospora</taxon>
    </lineage>
</organism>
<feature type="compositionally biased region" description="Polar residues" evidence="2">
    <location>
        <begin position="551"/>
        <end position="567"/>
    </location>
</feature>
<dbReference type="PROSITE" id="PS00028">
    <property type="entry name" value="ZINC_FINGER_C2H2_1"/>
    <property type="match status" value="1"/>
</dbReference>
<feature type="compositionally biased region" description="Polar residues" evidence="2">
    <location>
        <begin position="153"/>
        <end position="164"/>
    </location>
</feature>
<feature type="region of interest" description="Disordered" evidence="2">
    <location>
        <begin position="598"/>
        <end position="640"/>
    </location>
</feature>